<reference evidence="12 13" key="2">
    <citation type="submission" date="2018-12" db="EMBL/GenBank/DDBJ databases">
        <title>Simiduia agarivorans gen. nov., sp. nov., a marine, agarolytic bacterium isolated from shallow coastal water from Keelung, Taiwan.</title>
        <authorList>
            <person name="Shieh W.Y."/>
        </authorList>
    </citation>
    <scope>NUCLEOTIDE SEQUENCE [LARGE SCALE GENOMIC DNA]</scope>
    <source>
        <strain evidence="12 13">GTF-13</strain>
    </source>
</reference>
<evidence type="ECO:0000256" key="7">
    <source>
        <dbReference type="ARBA" id="ARBA00023210"/>
    </source>
</evidence>
<accession>A0A3P3VJT4</accession>
<keyword evidence="13" id="KW-1185">Reference proteome</keyword>
<protein>
    <recommendedName>
        <fullName evidence="3">Cell division protein ZapA</fullName>
    </recommendedName>
    <alternativeName>
        <fullName evidence="11">Z ring-associated protein ZapA</fullName>
    </alternativeName>
</protein>
<evidence type="ECO:0000256" key="5">
    <source>
        <dbReference type="ARBA" id="ARBA00022618"/>
    </source>
</evidence>
<dbReference type="InterPro" id="IPR007838">
    <property type="entry name" value="Cell_div_ZapA-like"/>
</dbReference>
<dbReference type="Gene3D" id="3.30.160.880">
    <property type="entry name" value="Cell division protein ZapA protomer, N-terminal domain"/>
    <property type="match status" value="1"/>
</dbReference>
<evidence type="ECO:0000313" key="13">
    <source>
        <dbReference type="Proteomes" id="UP000280792"/>
    </source>
</evidence>
<dbReference type="PANTHER" id="PTHR34981:SF1">
    <property type="entry name" value="CELL DIVISION PROTEIN ZAPA"/>
    <property type="match status" value="1"/>
</dbReference>
<evidence type="ECO:0000256" key="9">
    <source>
        <dbReference type="ARBA" id="ARBA00024910"/>
    </source>
</evidence>
<organism evidence="12 13">
    <name type="scientific">Aestuariirhabdus litorea</name>
    <dbReference type="NCBI Taxonomy" id="2528527"/>
    <lineage>
        <taxon>Bacteria</taxon>
        <taxon>Pseudomonadati</taxon>
        <taxon>Pseudomonadota</taxon>
        <taxon>Gammaproteobacteria</taxon>
        <taxon>Oceanospirillales</taxon>
        <taxon>Aestuariirhabdaceae</taxon>
        <taxon>Aestuariirhabdus</taxon>
    </lineage>
</organism>
<dbReference type="GO" id="GO:0005829">
    <property type="term" value="C:cytosol"/>
    <property type="evidence" value="ECO:0007669"/>
    <property type="project" value="TreeGrafter"/>
</dbReference>
<evidence type="ECO:0000256" key="6">
    <source>
        <dbReference type="ARBA" id="ARBA00023054"/>
    </source>
</evidence>
<keyword evidence="8" id="KW-0131">Cell cycle</keyword>
<dbReference type="Pfam" id="PF05164">
    <property type="entry name" value="ZapA"/>
    <property type="match status" value="1"/>
</dbReference>
<comment type="caution">
    <text evidence="12">The sequence shown here is derived from an EMBL/GenBank/DDBJ whole genome shotgun (WGS) entry which is preliminary data.</text>
</comment>
<evidence type="ECO:0000256" key="8">
    <source>
        <dbReference type="ARBA" id="ARBA00023306"/>
    </source>
</evidence>
<comment type="subcellular location">
    <subcellularLocation>
        <location evidence="1">Cytoplasm</location>
    </subcellularLocation>
</comment>
<keyword evidence="7" id="KW-0717">Septation</keyword>
<sequence length="104" mass="11819">MTQNPPNTASVLILDKEYRVACPDEERDALISAARYLDSKMREIRRNGKTIGLERIAVMAALNITYELLHDDSGEKGSPQSRERIEQLIKKLDSALDTSRQLEF</sequence>
<evidence type="ECO:0000256" key="4">
    <source>
        <dbReference type="ARBA" id="ARBA00022490"/>
    </source>
</evidence>
<dbReference type="Proteomes" id="UP000280792">
    <property type="component" value="Unassembled WGS sequence"/>
</dbReference>
<evidence type="ECO:0000256" key="2">
    <source>
        <dbReference type="ARBA" id="ARBA00010074"/>
    </source>
</evidence>
<evidence type="ECO:0000256" key="10">
    <source>
        <dbReference type="ARBA" id="ARBA00026068"/>
    </source>
</evidence>
<dbReference type="Gene3D" id="1.20.5.50">
    <property type="match status" value="1"/>
</dbReference>
<evidence type="ECO:0000313" key="12">
    <source>
        <dbReference type="EMBL" id="RRJ82991.1"/>
    </source>
</evidence>
<dbReference type="GO" id="GO:0032153">
    <property type="term" value="C:cell division site"/>
    <property type="evidence" value="ECO:0007669"/>
    <property type="project" value="TreeGrafter"/>
</dbReference>
<keyword evidence="4" id="KW-0963">Cytoplasm</keyword>
<keyword evidence="6" id="KW-0175">Coiled coil</keyword>
<name>A0A3P3VJT4_9GAMM</name>
<keyword evidence="5 12" id="KW-0132">Cell division</keyword>
<comment type="function">
    <text evidence="9">Activator of cell division through the inhibition of FtsZ GTPase activity, therefore promoting FtsZ assembly into bundles of protofilaments necessary for the formation of the division Z ring. It is recruited early at mid-cell but it is not essential for cell division.</text>
</comment>
<dbReference type="GO" id="GO:0043093">
    <property type="term" value="P:FtsZ-dependent cytokinesis"/>
    <property type="evidence" value="ECO:0007669"/>
    <property type="project" value="TreeGrafter"/>
</dbReference>
<comment type="subunit">
    <text evidence="10">Homodimer. Interacts with FtsZ.</text>
</comment>
<evidence type="ECO:0000256" key="1">
    <source>
        <dbReference type="ARBA" id="ARBA00004496"/>
    </source>
</evidence>
<comment type="similarity">
    <text evidence="2">Belongs to the ZapA family. Type 1 subfamily.</text>
</comment>
<dbReference type="InterPro" id="IPR042233">
    <property type="entry name" value="Cell_div_ZapA_N"/>
</dbReference>
<evidence type="ECO:0000256" key="11">
    <source>
        <dbReference type="ARBA" id="ARBA00033158"/>
    </source>
</evidence>
<reference evidence="12 13" key="1">
    <citation type="submission" date="2018-08" db="EMBL/GenBank/DDBJ databases">
        <authorList>
            <person name="Khan S.A."/>
        </authorList>
    </citation>
    <scope>NUCLEOTIDE SEQUENCE [LARGE SCALE GENOMIC DNA]</scope>
    <source>
        <strain evidence="12 13">GTF-13</strain>
    </source>
</reference>
<dbReference type="GO" id="GO:0000917">
    <property type="term" value="P:division septum assembly"/>
    <property type="evidence" value="ECO:0007669"/>
    <property type="project" value="UniProtKB-KW"/>
</dbReference>
<dbReference type="EMBL" id="QWEZ01000002">
    <property type="protein sequence ID" value="RRJ82991.1"/>
    <property type="molecule type" value="Genomic_DNA"/>
</dbReference>
<dbReference type="GO" id="GO:0030428">
    <property type="term" value="C:cell septum"/>
    <property type="evidence" value="ECO:0007669"/>
    <property type="project" value="TreeGrafter"/>
</dbReference>
<gene>
    <name evidence="12" type="ORF">D0544_14180</name>
</gene>
<proteinExistence type="inferred from homology"/>
<dbReference type="RefSeq" id="WP_125017251.1">
    <property type="nucleotide sequence ID" value="NZ_QWEZ01000002.1"/>
</dbReference>
<dbReference type="GO" id="GO:0000921">
    <property type="term" value="P:septin ring assembly"/>
    <property type="evidence" value="ECO:0007669"/>
    <property type="project" value="TreeGrafter"/>
</dbReference>
<dbReference type="AlphaFoldDB" id="A0A3P3VJT4"/>
<evidence type="ECO:0000256" key="3">
    <source>
        <dbReference type="ARBA" id="ARBA00015195"/>
    </source>
</evidence>
<dbReference type="PANTHER" id="PTHR34981">
    <property type="entry name" value="CELL DIVISION PROTEIN ZAPA"/>
    <property type="match status" value="1"/>
</dbReference>
<dbReference type="SUPFAM" id="SSF102829">
    <property type="entry name" value="Cell division protein ZapA-like"/>
    <property type="match status" value="1"/>
</dbReference>
<dbReference type="InterPro" id="IPR036192">
    <property type="entry name" value="Cell_div_ZapA-like_sf"/>
</dbReference>